<protein>
    <submittedName>
        <fullName evidence="2">Uncharacterized protein LOC114244144</fullName>
    </submittedName>
</protein>
<dbReference type="RefSeq" id="XP_028031665.1">
    <property type="nucleotide sequence ID" value="XM_028175864.1"/>
</dbReference>
<name>A0A6J2JQ16_BOMMA</name>
<dbReference type="Proteomes" id="UP000504629">
    <property type="component" value="Unplaced"/>
</dbReference>
<proteinExistence type="predicted"/>
<dbReference type="AlphaFoldDB" id="A0A6J2JQ16"/>
<dbReference type="KEGG" id="bman:114244144"/>
<dbReference type="GeneID" id="114244144"/>
<organism evidence="1 2">
    <name type="scientific">Bombyx mandarina</name>
    <name type="common">Wild silk moth</name>
    <name type="synonym">Wild silkworm</name>
    <dbReference type="NCBI Taxonomy" id="7092"/>
    <lineage>
        <taxon>Eukaryota</taxon>
        <taxon>Metazoa</taxon>
        <taxon>Ecdysozoa</taxon>
        <taxon>Arthropoda</taxon>
        <taxon>Hexapoda</taxon>
        <taxon>Insecta</taxon>
        <taxon>Pterygota</taxon>
        <taxon>Neoptera</taxon>
        <taxon>Endopterygota</taxon>
        <taxon>Lepidoptera</taxon>
        <taxon>Glossata</taxon>
        <taxon>Ditrysia</taxon>
        <taxon>Bombycoidea</taxon>
        <taxon>Bombycidae</taxon>
        <taxon>Bombycinae</taxon>
        <taxon>Bombyx</taxon>
    </lineage>
</organism>
<gene>
    <name evidence="2" type="primary">LOC114244144</name>
</gene>
<evidence type="ECO:0000313" key="2">
    <source>
        <dbReference type="RefSeq" id="XP_028031665.1"/>
    </source>
</evidence>
<accession>A0A6J2JQ16</accession>
<dbReference type="OrthoDB" id="20109at2759"/>
<reference evidence="2" key="1">
    <citation type="submission" date="2025-08" db="UniProtKB">
        <authorList>
            <consortium name="RefSeq"/>
        </authorList>
    </citation>
    <scope>IDENTIFICATION</scope>
    <source>
        <tissue evidence="2">Silk gland</tissue>
    </source>
</reference>
<sequence length="279" mass="32363">MEAETLPNKKKLHKGKLKKAMKYVICRPDPIYWPVLSQEHGKQLELALGEYKIDTPVFKKLHWNELKCIPKETRPKPPPIKIVDGFIFGTAATKAALKNCQCSAVIIEALVNPRAIVQPVIEECINTRTPIVCLTNLKKNCFQYFRIPTSCLAIKTDSLHNLKNKILEISQFYKNDLQLESEDKHINVDVEMKVCSQEEKPVKSVNSVEIYPYLYRTNKTSRVFVPDEVITQKRMEFSGQDYINFTDKKKQESTNYMRMIVKRITSNPNRAKNKRKIDM</sequence>
<evidence type="ECO:0000313" key="1">
    <source>
        <dbReference type="Proteomes" id="UP000504629"/>
    </source>
</evidence>
<keyword evidence="1" id="KW-1185">Reference proteome</keyword>